<dbReference type="Proteomes" id="UP000016932">
    <property type="component" value="Unassembled WGS sequence"/>
</dbReference>
<feature type="transmembrane region" description="Helical" evidence="5">
    <location>
        <begin position="186"/>
        <end position="206"/>
    </location>
</feature>
<dbReference type="eggNOG" id="KOG0255">
    <property type="taxonomic scope" value="Eukaryota"/>
</dbReference>
<reference evidence="6 7" key="1">
    <citation type="journal article" date="2012" name="PLoS Pathog.">
        <title>Diverse lifestyles and strategies of plant pathogenesis encoded in the genomes of eighteen Dothideomycetes fungi.</title>
        <authorList>
            <person name="Ohm R.A."/>
            <person name="Feau N."/>
            <person name="Henrissat B."/>
            <person name="Schoch C.L."/>
            <person name="Horwitz B.A."/>
            <person name="Barry K.W."/>
            <person name="Condon B.J."/>
            <person name="Copeland A.C."/>
            <person name="Dhillon B."/>
            <person name="Glaser F."/>
            <person name="Hesse C.N."/>
            <person name="Kosti I."/>
            <person name="LaButti K."/>
            <person name="Lindquist E.A."/>
            <person name="Lucas S."/>
            <person name="Salamov A.A."/>
            <person name="Bradshaw R.E."/>
            <person name="Ciuffetti L."/>
            <person name="Hamelin R.C."/>
            <person name="Kema G.H.J."/>
            <person name="Lawrence C."/>
            <person name="Scott J.A."/>
            <person name="Spatafora J.W."/>
            <person name="Turgeon B.G."/>
            <person name="de Wit P.J.G.M."/>
            <person name="Zhong S."/>
            <person name="Goodwin S.B."/>
            <person name="Grigoriev I.V."/>
        </authorList>
    </citation>
    <scope>NUCLEOTIDE SEQUENCE [LARGE SCALE GENOMIC DNA]</scope>
    <source>
        <strain evidence="6 7">CIRAD86</strain>
    </source>
</reference>
<dbReference type="KEGG" id="pfj:MYCFIDRAFT_212975"/>
<accession>N1Q9U7</accession>
<keyword evidence="7" id="KW-1185">Reference proteome</keyword>
<evidence type="ECO:0000313" key="7">
    <source>
        <dbReference type="Proteomes" id="UP000016932"/>
    </source>
</evidence>
<gene>
    <name evidence="6" type="ORF">MYCFIDRAFT_212975</name>
</gene>
<feature type="transmembrane region" description="Helical" evidence="5">
    <location>
        <begin position="120"/>
        <end position="137"/>
    </location>
</feature>
<comment type="subcellular location">
    <subcellularLocation>
        <location evidence="1">Membrane</location>
        <topology evidence="1">Multi-pass membrane protein</topology>
    </subcellularLocation>
</comment>
<dbReference type="SUPFAM" id="SSF103473">
    <property type="entry name" value="MFS general substrate transporter"/>
    <property type="match status" value="1"/>
</dbReference>
<dbReference type="OrthoDB" id="268400at2759"/>
<dbReference type="GO" id="GO:0005886">
    <property type="term" value="C:plasma membrane"/>
    <property type="evidence" value="ECO:0007669"/>
    <property type="project" value="TreeGrafter"/>
</dbReference>
<proteinExistence type="predicted"/>
<dbReference type="GeneID" id="19337865"/>
<keyword evidence="4 5" id="KW-0472">Membrane</keyword>
<evidence type="ECO:0000256" key="4">
    <source>
        <dbReference type="ARBA" id="ARBA00023136"/>
    </source>
</evidence>
<evidence type="ECO:0000256" key="1">
    <source>
        <dbReference type="ARBA" id="ARBA00004141"/>
    </source>
</evidence>
<evidence type="ECO:0000256" key="3">
    <source>
        <dbReference type="ARBA" id="ARBA00022989"/>
    </source>
</evidence>
<dbReference type="PANTHER" id="PTHR23502">
    <property type="entry name" value="MAJOR FACILITATOR SUPERFAMILY"/>
    <property type="match status" value="1"/>
</dbReference>
<dbReference type="InterPro" id="IPR036259">
    <property type="entry name" value="MFS_trans_sf"/>
</dbReference>
<dbReference type="HOGENOM" id="CLU_855621_0_0_1"/>
<dbReference type="GO" id="GO:0022857">
    <property type="term" value="F:transmembrane transporter activity"/>
    <property type="evidence" value="ECO:0007669"/>
    <property type="project" value="TreeGrafter"/>
</dbReference>
<sequence>MDISCREGDVPGTVDLRAAEGDDTAFGQAWFPVPAEDPDDPLQWPTWTKTSILVICSLYSFFSITALLGPSFSLHCHAIYAEQFGITPTKPSGLVSYPNFLYGVGTLVTVPMYLKFGRRLVILLSLVVYLAGLIGCSRANGLMTARLIHTLSSGVCEVLPVQLVNDIFFRPLYAGYMLAGGESWRLYFYVEIAFAAVVLILAFLFVEETYLLQDETLRSRTCLHLFFTGTLAYAVDSYNANVPEMLIAMCVGKQLISFGFGEKVLDWVARDGYAVIIAGAFCGVLFANNLCVFIFMFFGKRIRRFYAGTWLARFHKDTIREIMAH</sequence>
<dbReference type="AlphaFoldDB" id="N1Q9U7"/>
<feature type="transmembrane region" description="Helical" evidence="5">
    <location>
        <begin position="273"/>
        <end position="298"/>
    </location>
</feature>
<organism evidence="6 7">
    <name type="scientific">Pseudocercospora fijiensis (strain CIRAD86)</name>
    <name type="common">Black leaf streak disease fungus</name>
    <name type="synonym">Mycosphaerella fijiensis</name>
    <dbReference type="NCBI Taxonomy" id="383855"/>
    <lineage>
        <taxon>Eukaryota</taxon>
        <taxon>Fungi</taxon>
        <taxon>Dikarya</taxon>
        <taxon>Ascomycota</taxon>
        <taxon>Pezizomycotina</taxon>
        <taxon>Dothideomycetes</taxon>
        <taxon>Dothideomycetidae</taxon>
        <taxon>Mycosphaerellales</taxon>
        <taxon>Mycosphaerellaceae</taxon>
        <taxon>Pseudocercospora</taxon>
    </lineage>
</organism>
<evidence type="ECO:0000313" key="6">
    <source>
        <dbReference type="EMBL" id="EME87662.1"/>
    </source>
</evidence>
<keyword evidence="2 5" id="KW-0812">Transmembrane</keyword>
<evidence type="ECO:0000256" key="2">
    <source>
        <dbReference type="ARBA" id="ARBA00022692"/>
    </source>
</evidence>
<keyword evidence="3 5" id="KW-1133">Transmembrane helix</keyword>
<dbReference type="PANTHER" id="PTHR23502:SF160">
    <property type="entry name" value="MAJOR FACILITATOR SUPERFAMILY (MFS) PROFILE DOMAIN-CONTAINING PROTEIN-RELATED"/>
    <property type="match status" value="1"/>
</dbReference>
<evidence type="ECO:0008006" key="8">
    <source>
        <dbReference type="Google" id="ProtNLM"/>
    </source>
</evidence>
<dbReference type="EMBL" id="KB446555">
    <property type="protein sequence ID" value="EME87662.1"/>
    <property type="molecule type" value="Genomic_DNA"/>
</dbReference>
<dbReference type="Gene3D" id="1.20.1250.20">
    <property type="entry name" value="MFS general substrate transporter like domains"/>
    <property type="match status" value="1"/>
</dbReference>
<dbReference type="VEuPathDB" id="FungiDB:MYCFIDRAFT_212975"/>
<protein>
    <recommendedName>
        <fullName evidence="8">Major facilitator superfamily (MFS) profile domain-containing protein</fullName>
    </recommendedName>
</protein>
<dbReference type="RefSeq" id="XP_007921026.1">
    <property type="nucleotide sequence ID" value="XM_007922835.1"/>
</dbReference>
<feature type="transmembrane region" description="Helical" evidence="5">
    <location>
        <begin position="52"/>
        <end position="74"/>
    </location>
</feature>
<evidence type="ECO:0000256" key="5">
    <source>
        <dbReference type="SAM" id="Phobius"/>
    </source>
</evidence>
<name>N1Q9U7_PSEFD</name>